<accession>A0AAD8UE49</accession>
<gene>
    <name evidence="3" type="ORF">BDZ83DRAFT_636416</name>
</gene>
<dbReference type="Proteomes" id="UP001244207">
    <property type="component" value="Unassembled WGS sequence"/>
</dbReference>
<dbReference type="CDD" id="cd03784">
    <property type="entry name" value="GT1_Gtf-like"/>
    <property type="match status" value="1"/>
</dbReference>
<dbReference type="RefSeq" id="XP_060360074.1">
    <property type="nucleotide sequence ID" value="XM_060509252.1"/>
</dbReference>
<protein>
    <recommendedName>
        <fullName evidence="2">Erythromycin biosynthesis protein CIII-like C-terminal domain-containing protein</fullName>
    </recommendedName>
</protein>
<dbReference type="EMBL" id="JAHMHS010000128">
    <property type="protein sequence ID" value="KAK1714931.1"/>
    <property type="molecule type" value="Genomic_DNA"/>
</dbReference>
<keyword evidence="1" id="KW-0808">Transferase</keyword>
<dbReference type="PANTHER" id="PTHR48050:SF13">
    <property type="entry name" value="STEROL 3-BETA-GLUCOSYLTRANSFERASE UGT80A2"/>
    <property type="match status" value="1"/>
</dbReference>
<dbReference type="PANTHER" id="PTHR48050">
    <property type="entry name" value="STEROL 3-BETA-GLUCOSYLTRANSFERASE"/>
    <property type="match status" value="1"/>
</dbReference>
<dbReference type="GO" id="GO:0008194">
    <property type="term" value="F:UDP-glycosyltransferase activity"/>
    <property type="evidence" value="ECO:0007669"/>
    <property type="project" value="InterPro"/>
</dbReference>
<keyword evidence="4" id="KW-1185">Reference proteome</keyword>
<dbReference type="InterPro" id="IPR002213">
    <property type="entry name" value="UDP_glucos_trans"/>
</dbReference>
<dbReference type="AlphaFoldDB" id="A0AAD8UE49"/>
<name>A0AAD8UE49_GLOAC</name>
<evidence type="ECO:0000256" key="1">
    <source>
        <dbReference type="ARBA" id="ARBA00022679"/>
    </source>
</evidence>
<evidence type="ECO:0000313" key="4">
    <source>
        <dbReference type="Proteomes" id="UP001244207"/>
    </source>
</evidence>
<reference evidence="3" key="1">
    <citation type="submission" date="2021-12" db="EMBL/GenBank/DDBJ databases">
        <title>Comparative genomics, transcriptomics and evolutionary studies reveal genomic signatures of adaptation to plant cell wall in hemibiotrophic fungi.</title>
        <authorList>
            <consortium name="DOE Joint Genome Institute"/>
            <person name="Baroncelli R."/>
            <person name="Diaz J.F."/>
            <person name="Benocci T."/>
            <person name="Peng M."/>
            <person name="Battaglia E."/>
            <person name="Haridas S."/>
            <person name="Andreopoulos W."/>
            <person name="Labutti K."/>
            <person name="Pangilinan J."/>
            <person name="Floch G.L."/>
            <person name="Makela M.R."/>
            <person name="Henrissat B."/>
            <person name="Grigoriev I.V."/>
            <person name="Crouch J.A."/>
            <person name="De Vries R.P."/>
            <person name="Sukno S.A."/>
            <person name="Thon M.R."/>
        </authorList>
    </citation>
    <scope>NUCLEOTIDE SEQUENCE</scope>
    <source>
        <strain evidence="3">CBS 112980</strain>
    </source>
</reference>
<organism evidence="3 4">
    <name type="scientific">Glomerella acutata</name>
    <name type="common">Colletotrichum acutatum</name>
    <dbReference type="NCBI Taxonomy" id="27357"/>
    <lineage>
        <taxon>Eukaryota</taxon>
        <taxon>Fungi</taxon>
        <taxon>Dikarya</taxon>
        <taxon>Ascomycota</taxon>
        <taxon>Pezizomycotina</taxon>
        <taxon>Sordariomycetes</taxon>
        <taxon>Hypocreomycetidae</taxon>
        <taxon>Glomerellales</taxon>
        <taxon>Glomerellaceae</taxon>
        <taxon>Colletotrichum</taxon>
        <taxon>Colletotrichum acutatum species complex</taxon>
    </lineage>
</organism>
<dbReference type="InterPro" id="IPR010610">
    <property type="entry name" value="EryCIII-like_C"/>
</dbReference>
<evidence type="ECO:0000259" key="2">
    <source>
        <dbReference type="Pfam" id="PF06722"/>
    </source>
</evidence>
<proteinExistence type="predicted"/>
<sequence length="486" mass="54015">MGCPRAICFLLQNFFVYKCSITFYTMTVNKAKVTERGSKSSPLVLMVAFPGEGHTNPLLVIATYLVKKDYEVVFVTTENFRNKVKEAGAEWIHTDNPMTNKTFQALRKAVALPIGPERFAAQIKAVFLETLPSRTLKMEEVLSQLQARNPDRQIIVVEDVFNWSLFPFRHGRPLPQGFNAAPESIGIGVAAFMMESQDTGPVSLGLPADATDSGRQRNAVLQQLVERGPMKPMIDAWQQAMKDTGCTTILETNIFRSCYTAHDFTLQLCSPSLEYNISDLPPSVEFAGVLPRKSAAPSFQHPPWWPEVERAQKDNQYRHVVFVSQGTVNMDYSELVLPTIEAFSKTKDILVVATLGGRGAHLPQDFAVPSNARVVDYMPYDIMLEYTDVFVSNGGYGALTHAVRNGVPIVLAGESEEKIEVTMRAVYAGLGVSLSTQRPSTDQIRLGVDRIFQDTKFKKAAMKLKHENDGMDALAAVERKIRAITL</sequence>
<dbReference type="Pfam" id="PF06722">
    <property type="entry name" value="EryCIII-like_C"/>
    <property type="match status" value="1"/>
</dbReference>
<dbReference type="Gene3D" id="3.40.50.2000">
    <property type="entry name" value="Glycogen Phosphorylase B"/>
    <property type="match status" value="2"/>
</dbReference>
<dbReference type="SUPFAM" id="SSF53756">
    <property type="entry name" value="UDP-Glycosyltransferase/glycogen phosphorylase"/>
    <property type="match status" value="1"/>
</dbReference>
<comment type="caution">
    <text evidence="3">The sequence shown here is derived from an EMBL/GenBank/DDBJ whole genome shotgun (WGS) entry which is preliminary data.</text>
</comment>
<feature type="domain" description="Erythromycin biosynthesis protein CIII-like C-terminal" evidence="2">
    <location>
        <begin position="361"/>
        <end position="468"/>
    </location>
</feature>
<dbReference type="InterPro" id="IPR050426">
    <property type="entry name" value="Glycosyltransferase_28"/>
</dbReference>
<dbReference type="GeneID" id="85393151"/>
<evidence type="ECO:0000313" key="3">
    <source>
        <dbReference type="EMBL" id="KAK1714931.1"/>
    </source>
</evidence>
<dbReference type="GO" id="GO:0016758">
    <property type="term" value="F:hexosyltransferase activity"/>
    <property type="evidence" value="ECO:0007669"/>
    <property type="project" value="UniProtKB-ARBA"/>
</dbReference>